<evidence type="ECO:0000313" key="2">
    <source>
        <dbReference type="EMBL" id="GAD47432.1"/>
    </source>
</evidence>
<dbReference type="eggNOG" id="COG0457">
    <property type="taxonomic scope" value="Bacteria"/>
</dbReference>
<dbReference type="EMBL" id="BASZ01000001">
    <property type="protein sequence ID" value="GAD47432.1"/>
    <property type="molecule type" value="Genomic_DNA"/>
</dbReference>
<sequence>MQNFTIAPVGTCRIHTPLRRGATRHPYDVTLNRNYGFVHTSREVIQQLDVLCGAPPVEEPLRPLVYRPNTTDAFFEKKAVPADFYFIEISSSKHVSLDNAPIQLNYAIRYFGDFFADRQTARRFWSLGKEEQAAERLDWLKGHRQFQKLNKPDQELLAHIRVRELTEADIARDIADVVERVGRDKAVIVTHVNAHTPDDLPIASRRRLIDAVHKGAAAVNAQLYDPTPAMLKFGQIRAMENDGLDLTHFTLPFADTLADEWFSAFVAPHVTVDDGVQGVAETTADESAVDIGSLRALLDDGRIAEASSGVRAAIRTGKYPPDCHRLLGLIQHQLGDYEGAIENLEFVRGEHGATEEDDALLLQSYYSLGNHTAALAYGGSLMSDERETPEILRTSAKSAEALGDEGRALTYWKRLFQREADDAAASAVLAILEKRGDDVEVIDWADQVLQHLPEHVGSVLAKWAVGVRQRSIGYLLQVASHSRRLDDATALRLAQESIAAGLASPAAALIAPRVAYIKSDPAIVGWVGEQATKWRERGLEALEQRDLAAATDLIQASYRVTPDQGASIRAKRALEQTLRREVRQAFLAKDHARVMELTDVAIDTATDFPEIDSFVGRAAAELGDLDRALLHLKKAAEADPSSAPQIQLARVAVQASDYLEALRAYNAVVSDSNALDWAKDEASRKLVKLLSPAIRASRESIEAGRVDYAWALLDEAGRYAQNAERVRRERDRIYRQLRKELKAVDATDIALRHAAAEIVLRIAPEDPVALRIGASSAMRLHRFKEARAMWDSLLRVGGDDPKIRSAIAKCDLWIARAKSKKAA</sequence>
<keyword evidence="3" id="KW-1185">Reference proteome</keyword>
<dbReference type="Proteomes" id="UP000016568">
    <property type="component" value="Unassembled WGS sequence"/>
</dbReference>
<dbReference type="RefSeq" id="WP_021688339.1">
    <property type="nucleotide sequence ID" value="NZ_BASZ01000001.1"/>
</dbReference>
<dbReference type="SUPFAM" id="SSF48452">
    <property type="entry name" value="TPR-like"/>
    <property type="match status" value="2"/>
</dbReference>
<feature type="repeat" description="TPR" evidence="1">
    <location>
        <begin position="609"/>
        <end position="642"/>
    </location>
</feature>
<keyword evidence="1" id="KW-0802">TPR repeat</keyword>
<gene>
    <name evidence="2" type="ORF">NT2_01_02000</name>
</gene>
<dbReference type="PROSITE" id="PS50005">
    <property type="entry name" value="TPR"/>
    <property type="match status" value="1"/>
</dbReference>
<dbReference type="Gene3D" id="1.25.40.10">
    <property type="entry name" value="Tetratricopeptide repeat domain"/>
    <property type="match status" value="2"/>
</dbReference>
<dbReference type="OrthoDB" id="7872805at2"/>
<dbReference type="KEGG" id="ntd:EGO55_16145"/>
<protein>
    <submittedName>
        <fullName evidence="2">Uncharacterized protein</fullName>
    </submittedName>
</protein>
<proteinExistence type="predicted"/>
<dbReference type="AlphaFoldDB" id="U2YHN6"/>
<evidence type="ECO:0000313" key="3">
    <source>
        <dbReference type="Proteomes" id="UP000016568"/>
    </source>
</evidence>
<dbReference type="InterPro" id="IPR011990">
    <property type="entry name" value="TPR-like_helical_dom_sf"/>
</dbReference>
<organism evidence="2 3">
    <name type="scientific">Caenibius tardaugens NBRC 16725</name>
    <dbReference type="NCBI Taxonomy" id="1219035"/>
    <lineage>
        <taxon>Bacteria</taxon>
        <taxon>Pseudomonadati</taxon>
        <taxon>Pseudomonadota</taxon>
        <taxon>Alphaproteobacteria</taxon>
        <taxon>Sphingomonadales</taxon>
        <taxon>Erythrobacteraceae</taxon>
        <taxon>Caenibius</taxon>
    </lineage>
</organism>
<accession>U2YHN6</accession>
<name>U2YHN6_9SPHN</name>
<evidence type="ECO:0000256" key="1">
    <source>
        <dbReference type="PROSITE-ProRule" id="PRU00339"/>
    </source>
</evidence>
<dbReference type="InterPro" id="IPR019734">
    <property type="entry name" value="TPR_rpt"/>
</dbReference>
<comment type="caution">
    <text evidence="2">The sequence shown here is derived from an EMBL/GenBank/DDBJ whole genome shotgun (WGS) entry which is preliminary data.</text>
</comment>
<reference evidence="2 3" key="1">
    <citation type="submission" date="2013-09" db="EMBL/GenBank/DDBJ databases">
        <title>Whole genome shotgun sequence of Novosphingobium tardaugens NBRC 16725.</title>
        <authorList>
            <person name="Isaki S."/>
            <person name="Hosoyama A."/>
            <person name="Tsuchikane K."/>
            <person name="Katsumata H."/>
            <person name="Ando Y."/>
            <person name="Yamazaki S."/>
            <person name="Fujita N."/>
        </authorList>
    </citation>
    <scope>NUCLEOTIDE SEQUENCE [LARGE SCALE GENOMIC DNA]</scope>
    <source>
        <strain evidence="2 3">NBRC 16725</strain>
    </source>
</reference>